<dbReference type="NCBIfam" id="TIGR01098">
    <property type="entry name" value="3A0109s03R"/>
    <property type="match status" value="1"/>
</dbReference>
<proteinExistence type="inferred from homology"/>
<evidence type="ECO:0000259" key="6">
    <source>
        <dbReference type="PROSITE" id="PS50932"/>
    </source>
</evidence>
<dbReference type="Gene3D" id="1.10.260.40">
    <property type="entry name" value="lambda repressor-like DNA-binding domains"/>
    <property type="match status" value="1"/>
</dbReference>
<evidence type="ECO:0000313" key="9">
    <source>
        <dbReference type="EMBL" id="WJW69129.1"/>
    </source>
</evidence>
<organism evidence="8 10">
    <name type="scientific">Candidatus Chlorohelix allophototropha</name>
    <dbReference type="NCBI Taxonomy" id="3003348"/>
    <lineage>
        <taxon>Bacteria</taxon>
        <taxon>Bacillati</taxon>
        <taxon>Chloroflexota</taxon>
        <taxon>Chloroflexia</taxon>
        <taxon>Candidatus Chloroheliales</taxon>
        <taxon>Candidatus Chloroheliaceae</taxon>
        <taxon>Candidatus Chlorohelix</taxon>
    </lineage>
</organism>
<evidence type="ECO:0000313" key="11">
    <source>
        <dbReference type="Proteomes" id="UP001431572"/>
    </source>
</evidence>
<reference evidence="8 10" key="1">
    <citation type="submission" date="2020-06" db="EMBL/GenBank/DDBJ databases">
        <title>Anoxygenic phototrophic Chloroflexota member uses a Type I reaction center.</title>
        <authorList>
            <person name="Tsuji J.M."/>
            <person name="Shaw N.A."/>
            <person name="Nagashima S."/>
            <person name="Venkiteswaran J."/>
            <person name="Schiff S.L."/>
            <person name="Hanada S."/>
            <person name="Tank M."/>
            <person name="Neufeld J.D."/>
        </authorList>
    </citation>
    <scope>NUCLEOTIDE SEQUENCE [LARGE SCALE GENOMIC DNA]</scope>
    <source>
        <strain evidence="8">L227-S17</strain>
    </source>
</reference>
<evidence type="ECO:0000313" key="10">
    <source>
        <dbReference type="Proteomes" id="UP000521676"/>
    </source>
</evidence>
<dbReference type="Proteomes" id="UP000521676">
    <property type="component" value="Unassembled WGS sequence"/>
</dbReference>
<dbReference type="Pfam" id="PF12974">
    <property type="entry name" value="Phosphonate-bd"/>
    <property type="match status" value="1"/>
</dbReference>
<protein>
    <submittedName>
        <fullName evidence="8">Phosphate/phosphite/phosphonate ABC transporter substrate-binding protein</fullName>
    </submittedName>
</protein>
<keyword evidence="2" id="KW-0732">Signal</keyword>
<dbReference type="InterPro" id="IPR000843">
    <property type="entry name" value="HTH_LacI"/>
</dbReference>
<dbReference type="Gene3D" id="3.40.50.2300">
    <property type="match status" value="2"/>
</dbReference>
<feature type="domain" description="HTH lacI-type" evidence="6">
    <location>
        <begin position="259"/>
        <end position="313"/>
    </location>
</feature>
<dbReference type="RefSeq" id="WP_341471020.1">
    <property type="nucleotide sequence ID" value="NZ_CP128400.1"/>
</dbReference>
<evidence type="ECO:0000256" key="1">
    <source>
        <dbReference type="ARBA" id="ARBA00007162"/>
    </source>
</evidence>
<dbReference type="GO" id="GO:0043190">
    <property type="term" value="C:ATP-binding cassette (ABC) transporter complex"/>
    <property type="evidence" value="ECO:0007669"/>
    <property type="project" value="InterPro"/>
</dbReference>
<dbReference type="GO" id="GO:0003700">
    <property type="term" value="F:DNA-binding transcription factor activity"/>
    <property type="evidence" value="ECO:0007669"/>
    <property type="project" value="TreeGrafter"/>
</dbReference>
<dbReference type="EMBL" id="CP128400">
    <property type="protein sequence ID" value="WJW69129.1"/>
    <property type="molecule type" value="Genomic_DNA"/>
</dbReference>
<evidence type="ECO:0000259" key="7">
    <source>
        <dbReference type="PROSITE" id="PS50943"/>
    </source>
</evidence>
<dbReference type="InterPro" id="IPR028082">
    <property type="entry name" value="Peripla_BP_I"/>
</dbReference>
<dbReference type="CDD" id="cd06267">
    <property type="entry name" value="PBP1_LacI_sugar_binding-like"/>
    <property type="match status" value="1"/>
</dbReference>
<dbReference type="AlphaFoldDB" id="A0A8T7M539"/>
<dbReference type="SUPFAM" id="SSF47413">
    <property type="entry name" value="lambda repressor-like DNA-binding domains"/>
    <property type="match status" value="1"/>
</dbReference>
<dbReference type="SMART" id="SM00354">
    <property type="entry name" value="HTH_LACI"/>
    <property type="match status" value="1"/>
</dbReference>
<dbReference type="CDD" id="cd01392">
    <property type="entry name" value="HTH_LacI"/>
    <property type="match status" value="1"/>
</dbReference>
<keyword evidence="4" id="KW-0238">DNA-binding</keyword>
<evidence type="ECO:0000256" key="4">
    <source>
        <dbReference type="ARBA" id="ARBA00023125"/>
    </source>
</evidence>
<keyword evidence="5" id="KW-0804">Transcription</keyword>
<dbReference type="Proteomes" id="UP001431572">
    <property type="component" value="Chromosome 2"/>
</dbReference>
<dbReference type="InterPro" id="IPR001387">
    <property type="entry name" value="Cro/C1-type_HTH"/>
</dbReference>
<dbReference type="PANTHER" id="PTHR30146">
    <property type="entry name" value="LACI-RELATED TRANSCRIPTIONAL REPRESSOR"/>
    <property type="match status" value="1"/>
</dbReference>
<comment type="similarity">
    <text evidence="1">Belongs to the phosphate/phosphite/phosphonate binding protein family.</text>
</comment>
<dbReference type="InterPro" id="IPR010982">
    <property type="entry name" value="Lambda_DNA-bd_dom_sf"/>
</dbReference>
<dbReference type="PROSITE" id="PS50932">
    <property type="entry name" value="HTH_LACI_2"/>
    <property type="match status" value="1"/>
</dbReference>
<evidence type="ECO:0000256" key="3">
    <source>
        <dbReference type="ARBA" id="ARBA00023015"/>
    </source>
</evidence>
<dbReference type="SUPFAM" id="SSF53850">
    <property type="entry name" value="Periplasmic binding protein-like II"/>
    <property type="match status" value="1"/>
</dbReference>
<reference evidence="9" key="2">
    <citation type="journal article" date="2024" name="Nature">
        <title>Anoxygenic phototroph of the Chloroflexota uses a type I reaction centre.</title>
        <authorList>
            <person name="Tsuji J.M."/>
            <person name="Shaw N.A."/>
            <person name="Nagashima S."/>
            <person name="Venkiteswaran J.J."/>
            <person name="Schiff S.L."/>
            <person name="Watanabe T."/>
            <person name="Fukui M."/>
            <person name="Hanada S."/>
            <person name="Tank M."/>
            <person name="Neufeld J.D."/>
        </authorList>
    </citation>
    <scope>NUCLEOTIDE SEQUENCE</scope>
    <source>
        <strain evidence="9">L227-S17</strain>
    </source>
</reference>
<keyword evidence="11" id="KW-1185">Reference proteome</keyword>
<sequence length="562" mass="61496">MIKSEDGKERLVLAINPVIGHNLVSQADKIKTLEQYLEQVLEIPVQVGLWENYEETLNGMERGEIDAARLGLYAFAQAQARFGARALANAIEVSAGDNAPPVPYRSVIFTRKDTGIVGLIQLKGQEFGFVDRNSSTGYLVPSLMLDQAGLKPATDLKPHFLLGHNTVVEAVCQGKLFAGATMQSAYLHHLQEHPTCSLQLLATSPLLSRGPVAVRPGLPPRLEHKLLQALVQLDQRVPEAASLLIPTNQRFTPAAQREMTLKTVAELAGVSYGTVSRAINGRARIAPDTTARILKLVEELGYRPNSNARNLHQNRGDLIGLLIPTLQIPALDEIVAGIQAVFSEVGLQLVVCPAVLNGMAGESRKAFFELLYNNRLEGMIMTQYDAATREAGELARSGRPYALLEQDLLGEGLITARNWIEVQGHHRIALVQEQGSLLEAGFMRQVFARQAAPELEFTEEINTISSWLETILQKPEPPTLIFCSGDRTALSVQKTLLAQLSIDLSVLGFGNSDLAKWGGFPSLAFHGVGLGRLVALRLLKMLNMPSLTLSEPPLRTWIEVHH</sequence>
<feature type="domain" description="HTH cro/C1-type" evidence="7">
    <location>
        <begin position="256"/>
        <end position="300"/>
    </location>
</feature>
<dbReference type="GO" id="GO:0055085">
    <property type="term" value="P:transmembrane transport"/>
    <property type="evidence" value="ECO:0007669"/>
    <property type="project" value="InterPro"/>
</dbReference>
<name>A0A8T7M539_9CHLR</name>
<dbReference type="Pfam" id="PF00356">
    <property type="entry name" value="LacI"/>
    <property type="match status" value="1"/>
</dbReference>
<evidence type="ECO:0000256" key="2">
    <source>
        <dbReference type="ARBA" id="ARBA00022729"/>
    </source>
</evidence>
<keyword evidence="3" id="KW-0805">Transcription regulation</keyword>
<dbReference type="Gene3D" id="3.40.190.10">
    <property type="entry name" value="Periplasmic binding protein-like II"/>
    <property type="match status" value="2"/>
</dbReference>
<accession>A0A8T7M539</accession>
<dbReference type="PANTHER" id="PTHR30146:SF109">
    <property type="entry name" value="HTH-TYPE TRANSCRIPTIONAL REGULATOR GALS"/>
    <property type="match status" value="1"/>
</dbReference>
<evidence type="ECO:0000256" key="5">
    <source>
        <dbReference type="ARBA" id="ARBA00023163"/>
    </source>
</evidence>
<dbReference type="PROSITE" id="PS50943">
    <property type="entry name" value="HTH_CROC1"/>
    <property type="match status" value="1"/>
</dbReference>
<dbReference type="EMBL" id="JACATZ010000003">
    <property type="protein sequence ID" value="NWJ47218.1"/>
    <property type="molecule type" value="Genomic_DNA"/>
</dbReference>
<dbReference type="InterPro" id="IPR005770">
    <property type="entry name" value="PhnD"/>
</dbReference>
<gene>
    <name evidence="8" type="primary">phnD</name>
    <name evidence="8" type="ORF">HXX08_15255</name>
    <name evidence="9" type="ORF">OZ401_002722</name>
</gene>
<evidence type="ECO:0000313" key="8">
    <source>
        <dbReference type="EMBL" id="NWJ47218.1"/>
    </source>
</evidence>
<dbReference type="GO" id="GO:0000976">
    <property type="term" value="F:transcription cis-regulatory region binding"/>
    <property type="evidence" value="ECO:0007669"/>
    <property type="project" value="TreeGrafter"/>
</dbReference>
<dbReference type="SUPFAM" id="SSF53822">
    <property type="entry name" value="Periplasmic binding protein-like I"/>
    <property type="match status" value="1"/>
</dbReference>